<protein>
    <submittedName>
        <fullName evidence="1">Uncharacterized protein</fullName>
    </submittedName>
</protein>
<sequence length="191" mass="21664">MPKRSAGCLFALVPVGLLLVLGYLYLDVSVRDSYSGQWTSASTADARAQGVLLQEYVVSPHVLVFENYRAEFTDCWVEERTRTSHDFIFFRRVAKLGEPRLVLNYQGQRLAPDPDSAGEAMLVPGTEGTGRDLAENRYAADPNRLAYHQYVQYPSIRGMLSDSVGNDTLYFSVIRKWGDQRKFQIKAYPRK</sequence>
<proteinExistence type="predicted"/>
<evidence type="ECO:0000313" key="2">
    <source>
        <dbReference type="Proteomes" id="UP000717634"/>
    </source>
</evidence>
<organism evidence="1 2">
    <name type="scientific">Hymenobacter artigasi</name>
    <dbReference type="NCBI Taxonomy" id="2719616"/>
    <lineage>
        <taxon>Bacteria</taxon>
        <taxon>Pseudomonadati</taxon>
        <taxon>Bacteroidota</taxon>
        <taxon>Cytophagia</taxon>
        <taxon>Cytophagales</taxon>
        <taxon>Hymenobacteraceae</taxon>
        <taxon>Hymenobacter</taxon>
    </lineage>
</organism>
<dbReference type="EMBL" id="JAAVTK010000004">
    <property type="protein sequence ID" value="NKI89290.1"/>
    <property type="molecule type" value="Genomic_DNA"/>
</dbReference>
<evidence type="ECO:0000313" key="1">
    <source>
        <dbReference type="EMBL" id="NKI89290.1"/>
    </source>
</evidence>
<comment type="caution">
    <text evidence="1">The sequence shown here is derived from an EMBL/GenBank/DDBJ whole genome shotgun (WGS) entry which is preliminary data.</text>
</comment>
<keyword evidence="2" id="KW-1185">Reference proteome</keyword>
<gene>
    <name evidence="1" type="ORF">HBN54_001885</name>
</gene>
<dbReference type="Proteomes" id="UP000717634">
    <property type="component" value="Unassembled WGS sequence"/>
</dbReference>
<name>A0ABX1HHG5_9BACT</name>
<reference evidence="1 2" key="1">
    <citation type="submission" date="2020-03" db="EMBL/GenBank/DDBJ databases">
        <title>Genomic Encyclopedia of Type Strains, Phase IV (KMG-V): Genome sequencing to study the core and pangenomes of soil and plant-associated prokaryotes.</title>
        <authorList>
            <person name="Whitman W."/>
        </authorList>
    </citation>
    <scope>NUCLEOTIDE SEQUENCE [LARGE SCALE GENOMIC DNA]</scope>
    <source>
        <strain evidence="1 2">1B</strain>
    </source>
</reference>
<accession>A0ABX1HHG5</accession>
<dbReference type="RefSeq" id="WP_168672916.1">
    <property type="nucleotide sequence ID" value="NZ_JAAVTK010000004.1"/>
</dbReference>